<organism evidence="6 7">
    <name type="scientific">Vagococcus salmoninarum</name>
    <dbReference type="NCBI Taxonomy" id="2739"/>
    <lineage>
        <taxon>Bacteria</taxon>
        <taxon>Bacillati</taxon>
        <taxon>Bacillota</taxon>
        <taxon>Bacilli</taxon>
        <taxon>Lactobacillales</taxon>
        <taxon>Enterococcaceae</taxon>
        <taxon>Vagococcus</taxon>
    </lineage>
</organism>
<dbReference type="InterPro" id="IPR018060">
    <property type="entry name" value="HTH_AraC"/>
</dbReference>
<keyword evidence="4" id="KW-0472">Membrane</keyword>
<dbReference type="PROSITE" id="PS01124">
    <property type="entry name" value="HTH_ARAC_FAMILY_2"/>
    <property type="match status" value="1"/>
</dbReference>
<proteinExistence type="predicted"/>
<protein>
    <recommendedName>
        <fullName evidence="5">HTH araC/xylS-type domain-containing protein</fullName>
    </recommendedName>
</protein>
<keyword evidence="7" id="KW-1185">Reference proteome</keyword>
<evidence type="ECO:0000313" key="6">
    <source>
        <dbReference type="EMBL" id="RST95496.1"/>
    </source>
</evidence>
<accession>A0A429ZP97</accession>
<dbReference type="EMBL" id="NGJU01000010">
    <property type="protein sequence ID" value="RST95496.1"/>
    <property type="molecule type" value="Genomic_DNA"/>
</dbReference>
<feature type="transmembrane region" description="Helical" evidence="4">
    <location>
        <begin position="21"/>
        <end position="42"/>
    </location>
</feature>
<sequence>MPEESLMNLFRKLNKKLIYHYFFSYLLIFLVPFILLTTILYYTSISSLRRQLETTNQINLEQVQSLLDERFLELENLAKHIQVNPRLTRFMLNHPYYSIEGQSEIKKIQLNSSLIKETYIYFHQDDYFYSAQGSYTLPALVKREDFSEKFKQDTFLENIHTMTTKIGMTPKSQTEKSLGGSMAYYVPLKNDGVTPYATVIYFLRTSDLQKYTESVLANYNGSAFLTDLQGNIIASASTDETNLITSEDLSLSIFQGSDNFQIGPLKYVISKKESVLSKLNLITLIDANHFFAPINNVRNLIFILTLVTLLVGLALSFWLSLKHYRPVKKLTESFRAISSQLEKEEEHEWVLIHNRVTNFITEQQRLNRKLRSHQGSLITHCFSKLLEGNSQDEQLMAQELATLKVDLASGRFSVLLIDTNFSGEKSQRMMKKTILTSHFPLTFFQSKLYAVEFPSKELFAIILQQFDQPKTDNLLETDLVIKIKAYLDKLLEDDLYLSCGGTYQDFRQLNHSYIEALSAMDQRQFDLTAKTFYFNTEQLPNQLFLRPPTNDLLKLNTSVQHGDRLLAAEILTSLFNQPTLITLSHFEASCFYFDILNSLLATIHQLDFQELLARFKSTVNYHSLPTLQQELQDLVSDACLLVTQQQQVKSQLLDTEIIDYLNRHYKSHNLSLEKMALDFKFSISYLSRLVKELTGQTFSKYIQDLRFNFVKMRLIETDLPIKAIILEVGYYDVSNFTRKFKAIVGLTPGQYRVHYRKNTAS</sequence>
<keyword evidence="4" id="KW-0812">Transmembrane</keyword>
<dbReference type="GO" id="GO:0003700">
    <property type="term" value="F:DNA-binding transcription factor activity"/>
    <property type="evidence" value="ECO:0007669"/>
    <property type="project" value="InterPro"/>
</dbReference>
<evidence type="ECO:0000313" key="7">
    <source>
        <dbReference type="Proteomes" id="UP000287239"/>
    </source>
</evidence>
<dbReference type="Gene3D" id="1.10.10.60">
    <property type="entry name" value="Homeodomain-like"/>
    <property type="match status" value="2"/>
</dbReference>
<evidence type="ECO:0000256" key="2">
    <source>
        <dbReference type="ARBA" id="ARBA00023125"/>
    </source>
</evidence>
<dbReference type="SUPFAM" id="SSF46689">
    <property type="entry name" value="Homeodomain-like"/>
    <property type="match status" value="1"/>
</dbReference>
<dbReference type="GO" id="GO:0043565">
    <property type="term" value="F:sequence-specific DNA binding"/>
    <property type="evidence" value="ECO:0007669"/>
    <property type="project" value="InterPro"/>
</dbReference>
<gene>
    <name evidence="6" type="ORF">CBF35_08010</name>
</gene>
<reference evidence="6 7" key="1">
    <citation type="submission" date="2017-05" db="EMBL/GenBank/DDBJ databases">
        <title>Vagococcus spp. assemblies.</title>
        <authorList>
            <person name="Gulvik C.A."/>
        </authorList>
    </citation>
    <scope>NUCLEOTIDE SEQUENCE [LARGE SCALE GENOMIC DNA]</scope>
    <source>
        <strain evidence="6 7">NCFB 2777</strain>
    </source>
</reference>
<dbReference type="InterPro" id="IPR009057">
    <property type="entry name" value="Homeodomain-like_sf"/>
</dbReference>
<keyword evidence="4" id="KW-1133">Transmembrane helix</keyword>
<dbReference type="SMART" id="SM00342">
    <property type="entry name" value="HTH_ARAC"/>
    <property type="match status" value="1"/>
</dbReference>
<feature type="transmembrane region" description="Helical" evidence="4">
    <location>
        <begin position="300"/>
        <end position="321"/>
    </location>
</feature>
<dbReference type="PANTHER" id="PTHR43280:SF2">
    <property type="entry name" value="HTH-TYPE TRANSCRIPTIONAL REGULATOR EXSA"/>
    <property type="match status" value="1"/>
</dbReference>
<dbReference type="PANTHER" id="PTHR43280">
    <property type="entry name" value="ARAC-FAMILY TRANSCRIPTIONAL REGULATOR"/>
    <property type="match status" value="1"/>
</dbReference>
<name>A0A429ZP97_9ENTE</name>
<evidence type="ECO:0000256" key="4">
    <source>
        <dbReference type="SAM" id="Phobius"/>
    </source>
</evidence>
<evidence type="ECO:0000259" key="5">
    <source>
        <dbReference type="PROSITE" id="PS01124"/>
    </source>
</evidence>
<comment type="caution">
    <text evidence="6">The sequence shown here is derived from an EMBL/GenBank/DDBJ whole genome shotgun (WGS) entry which is preliminary data.</text>
</comment>
<feature type="domain" description="HTH araC/xylS-type" evidence="5">
    <location>
        <begin position="655"/>
        <end position="754"/>
    </location>
</feature>
<keyword evidence="3" id="KW-0804">Transcription</keyword>
<evidence type="ECO:0000256" key="3">
    <source>
        <dbReference type="ARBA" id="ARBA00023163"/>
    </source>
</evidence>
<dbReference type="Pfam" id="PF12833">
    <property type="entry name" value="HTH_18"/>
    <property type="match status" value="1"/>
</dbReference>
<dbReference type="OrthoDB" id="1975037at2"/>
<keyword evidence="2" id="KW-0238">DNA-binding</keyword>
<dbReference type="AlphaFoldDB" id="A0A429ZP97"/>
<dbReference type="Proteomes" id="UP000287239">
    <property type="component" value="Unassembled WGS sequence"/>
</dbReference>
<keyword evidence="1" id="KW-0805">Transcription regulation</keyword>
<dbReference type="Gene3D" id="6.10.340.10">
    <property type="match status" value="1"/>
</dbReference>
<evidence type="ECO:0000256" key="1">
    <source>
        <dbReference type="ARBA" id="ARBA00023015"/>
    </source>
</evidence>